<evidence type="ECO:0000256" key="1">
    <source>
        <dbReference type="SAM" id="MobiDB-lite"/>
    </source>
</evidence>
<dbReference type="InterPro" id="IPR044823">
    <property type="entry name" value="ASIL1/2-like"/>
</dbReference>
<dbReference type="InterPro" id="IPR044822">
    <property type="entry name" value="Myb_DNA-bind_4"/>
</dbReference>
<name>A0AA88I480_ARTSF</name>
<feature type="region of interest" description="Disordered" evidence="1">
    <location>
        <begin position="151"/>
        <end position="195"/>
    </location>
</feature>
<dbReference type="AlphaFoldDB" id="A0AA88I480"/>
<dbReference type="PANTHER" id="PTHR31307:SF4">
    <property type="entry name" value="TRIHELIX TRANSCRIPTION FACTOR ASIL2"/>
    <property type="match status" value="1"/>
</dbReference>
<dbReference type="Proteomes" id="UP001187531">
    <property type="component" value="Unassembled WGS sequence"/>
</dbReference>
<evidence type="ECO:0000259" key="2">
    <source>
        <dbReference type="Pfam" id="PF13837"/>
    </source>
</evidence>
<sequence length="265" mass="30116">MASFERWPMADVVSWGVDLSLYPISNKFCTDQFTPSSSYADTVQEIPAVEEPASDVSFANDKKSWPRQHIETLVALYQEQEEASKPVNSVFWSRVSASFLEDGIHYSSAQCQTKMKNLKRQYRDQKDKAGRSGAGKVVWEHFELMKGLMAPKPEGTDAITASNRGSLRTPGNFASQSSPVPEASVGSKDAEPKRANKRRCFSNAEGFQQLSNDANLRHEERLRFEQKVHQERMKVHQDKMKVKLELLEVKKEALKTVKKIFEKIE</sequence>
<proteinExistence type="predicted"/>
<evidence type="ECO:0000313" key="4">
    <source>
        <dbReference type="Proteomes" id="UP001187531"/>
    </source>
</evidence>
<evidence type="ECO:0000313" key="3">
    <source>
        <dbReference type="EMBL" id="KAK2717916.1"/>
    </source>
</evidence>
<protein>
    <recommendedName>
        <fullName evidence="2">Myb/SANT-like DNA-binding domain-containing protein</fullName>
    </recommendedName>
</protein>
<comment type="caution">
    <text evidence="3">The sequence shown here is derived from an EMBL/GenBank/DDBJ whole genome shotgun (WGS) entry which is preliminary data.</text>
</comment>
<keyword evidence="4" id="KW-1185">Reference proteome</keyword>
<feature type="domain" description="Myb/SANT-like DNA-binding" evidence="2">
    <location>
        <begin position="63"/>
        <end position="146"/>
    </location>
</feature>
<accession>A0AA88I480</accession>
<dbReference type="PANTHER" id="PTHR31307">
    <property type="entry name" value="TRIHELIX TRANSCRIPTION FACTOR ASIL2"/>
    <property type="match status" value="1"/>
</dbReference>
<organism evidence="3 4">
    <name type="scientific">Artemia franciscana</name>
    <name type="common">Brine shrimp</name>
    <name type="synonym">Artemia sanfranciscana</name>
    <dbReference type="NCBI Taxonomy" id="6661"/>
    <lineage>
        <taxon>Eukaryota</taxon>
        <taxon>Metazoa</taxon>
        <taxon>Ecdysozoa</taxon>
        <taxon>Arthropoda</taxon>
        <taxon>Crustacea</taxon>
        <taxon>Branchiopoda</taxon>
        <taxon>Anostraca</taxon>
        <taxon>Artemiidae</taxon>
        <taxon>Artemia</taxon>
    </lineage>
</organism>
<dbReference type="Pfam" id="PF13837">
    <property type="entry name" value="Myb_DNA-bind_4"/>
    <property type="match status" value="1"/>
</dbReference>
<reference evidence="3" key="1">
    <citation type="submission" date="2023-07" db="EMBL/GenBank/DDBJ databases">
        <title>Chromosome-level genome assembly of Artemia franciscana.</title>
        <authorList>
            <person name="Jo E."/>
        </authorList>
    </citation>
    <scope>NUCLEOTIDE SEQUENCE</scope>
    <source>
        <tissue evidence="3">Whole body</tissue>
    </source>
</reference>
<gene>
    <name evidence="3" type="ORF">QYM36_006643</name>
</gene>
<dbReference type="Gene3D" id="1.10.10.60">
    <property type="entry name" value="Homeodomain-like"/>
    <property type="match status" value="1"/>
</dbReference>
<dbReference type="EMBL" id="JAVRJZ010000010">
    <property type="protein sequence ID" value="KAK2717916.1"/>
    <property type="molecule type" value="Genomic_DNA"/>
</dbReference>